<dbReference type="Gene3D" id="3.90.180.10">
    <property type="entry name" value="Medium-chain alcohol dehydrogenases, catalytic domain"/>
    <property type="match status" value="1"/>
</dbReference>
<dbReference type="SUPFAM" id="SSF50129">
    <property type="entry name" value="GroES-like"/>
    <property type="match status" value="1"/>
</dbReference>
<gene>
    <name evidence="2" type="ORF">GIY30_09900</name>
</gene>
<evidence type="ECO:0000313" key="2">
    <source>
        <dbReference type="EMBL" id="MXP21659.1"/>
    </source>
</evidence>
<dbReference type="SUPFAM" id="SSF51735">
    <property type="entry name" value="NAD(P)-binding Rossmann-fold domains"/>
    <property type="match status" value="1"/>
</dbReference>
<dbReference type="InterPro" id="IPR013154">
    <property type="entry name" value="ADH-like_N"/>
</dbReference>
<accession>A0A6L7GP21</accession>
<dbReference type="SMART" id="SM00829">
    <property type="entry name" value="PKS_ER"/>
    <property type="match status" value="1"/>
</dbReference>
<evidence type="ECO:0000313" key="3">
    <source>
        <dbReference type="Proteomes" id="UP000475545"/>
    </source>
</evidence>
<dbReference type="Pfam" id="PF13602">
    <property type="entry name" value="ADH_zinc_N_2"/>
    <property type="match status" value="1"/>
</dbReference>
<dbReference type="RefSeq" id="WP_160901827.1">
    <property type="nucleotide sequence ID" value="NZ_CP102850.1"/>
</dbReference>
<dbReference type="InterPro" id="IPR011032">
    <property type="entry name" value="GroES-like_sf"/>
</dbReference>
<dbReference type="Pfam" id="PF08240">
    <property type="entry name" value="ADH_N"/>
    <property type="match status" value="1"/>
</dbReference>
<dbReference type="InterPro" id="IPR052585">
    <property type="entry name" value="Lipid_raft_assoc_Zn_ADH"/>
</dbReference>
<organism evidence="2 3">
    <name type="scientific">Gordonia mangrovi</name>
    <dbReference type="NCBI Taxonomy" id="2665643"/>
    <lineage>
        <taxon>Bacteria</taxon>
        <taxon>Bacillati</taxon>
        <taxon>Actinomycetota</taxon>
        <taxon>Actinomycetes</taxon>
        <taxon>Mycobacteriales</taxon>
        <taxon>Gordoniaceae</taxon>
        <taxon>Gordonia</taxon>
    </lineage>
</organism>
<keyword evidence="3" id="KW-1185">Reference proteome</keyword>
<dbReference type="Gene3D" id="3.40.50.720">
    <property type="entry name" value="NAD(P)-binding Rossmann-like Domain"/>
    <property type="match status" value="1"/>
</dbReference>
<dbReference type="GO" id="GO:0016491">
    <property type="term" value="F:oxidoreductase activity"/>
    <property type="evidence" value="ECO:0007669"/>
    <property type="project" value="InterPro"/>
</dbReference>
<name>A0A6L7GP21_9ACTN</name>
<dbReference type="AlphaFoldDB" id="A0A6L7GP21"/>
<dbReference type="InterPro" id="IPR020843">
    <property type="entry name" value="ER"/>
</dbReference>
<dbReference type="CDD" id="cd05289">
    <property type="entry name" value="MDR_like_2"/>
    <property type="match status" value="1"/>
</dbReference>
<sequence>MRTHRWVATGFGGLDDFEFVADELSPPQPGEVTIEVRAAGVNPADLKHAQRGGDPADLPLPIGYEVAGTIAAIGSDTEIASGGGAVGDDVLAFRVRGGYATALTVPASTVFAKPESLDFPEAANLLLAGCTAADMLRAARIERDDTVLLHAASGAVGVAVLQFARLRGVTVIGTVGGPDSAERVRAFGGIPVRHGEGLTDRVLAISEEPVVAALDAAGTDEAVDSSLELVADRSRVITIAAPQRARTAGFIALGGAQPESLAFRNAVRPELIALAGDGDLMVPMARTYPLADARTALEVVAGGHPGGKIALIP</sequence>
<comment type="caution">
    <text evidence="2">The sequence shown here is derived from an EMBL/GenBank/DDBJ whole genome shotgun (WGS) entry which is preliminary data.</text>
</comment>
<feature type="domain" description="Enoyl reductase (ER)" evidence="1">
    <location>
        <begin position="12"/>
        <end position="311"/>
    </location>
</feature>
<dbReference type="PANTHER" id="PTHR43482">
    <property type="entry name" value="PROTEIN AST1-RELATED"/>
    <property type="match status" value="1"/>
</dbReference>
<reference evidence="2 3" key="1">
    <citation type="submission" date="2019-11" db="EMBL/GenBank/DDBJ databases">
        <title>Gordonia sp. nov., a novel actinobacterium isolated from mangrove soil in Hainan.</title>
        <authorList>
            <person name="Huang X."/>
            <person name="Xie Y."/>
            <person name="Chu X."/>
            <person name="Xiao K."/>
        </authorList>
    </citation>
    <scope>NUCLEOTIDE SEQUENCE [LARGE SCALE GENOMIC DNA]</scope>
    <source>
        <strain evidence="2 3">HNM0687</strain>
    </source>
</reference>
<proteinExistence type="predicted"/>
<dbReference type="PANTHER" id="PTHR43482:SF1">
    <property type="entry name" value="PROTEIN AST1-RELATED"/>
    <property type="match status" value="1"/>
</dbReference>
<dbReference type="EMBL" id="WMBR01000002">
    <property type="protein sequence ID" value="MXP21659.1"/>
    <property type="molecule type" value="Genomic_DNA"/>
</dbReference>
<evidence type="ECO:0000259" key="1">
    <source>
        <dbReference type="SMART" id="SM00829"/>
    </source>
</evidence>
<dbReference type="InterPro" id="IPR036291">
    <property type="entry name" value="NAD(P)-bd_dom_sf"/>
</dbReference>
<protein>
    <submittedName>
        <fullName evidence="2">Zinc-binding dehydrogenase</fullName>
    </submittedName>
</protein>
<dbReference type="Proteomes" id="UP000475545">
    <property type="component" value="Unassembled WGS sequence"/>
</dbReference>